<evidence type="ECO:0000256" key="1">
    <source>
        <dbReference type="ARBA" id="ARBA00004442"/>
    </source>
</evidence>
<evidence type="ECO:0000313" key="6">
    <source>
        <dbReference type="Proteomes" id="UP001500279"/>
    </source>
</evidence>
<proteinExistence type="predicted"/>
<name>A0ABP3VNV5_9BURK</name>
<feature type="chain" id="PRO_5046416104" description="Outer membrane protein beta-barrel domain-containing protein" evidence="3">
    <location>
        <begin position="25"/>
        <end position="192"/>
    </location>
</feature>
<dbReference type="InterPro" id="IPR027385">
    <property type="entry name" value="Beta-barrel_OMP"/>
</dbReference>
<keyword evidence="6" id="KW-1185">Reference proteome</keyword>
<evidence type="ECO:0000313" key="5">
    <source>
        <dbReference type="EMBL" id="GAA0761025.1"/>
    </source>
</evidence>
<reference evidence="6" key="1">
    <citation type="journal article" date="2019" name="Int. J. Syst. Evol. Microbiol.">
        <title>The Global Catalogue of Microorganisms (GCM) 10K type strain sequencing project: providing services to taxonomists for standard genome sequencing and annotation.</title>
        <authorList>
            <consortium name="The Broad Institute Genomics Platform"/>
            <consortium name="The Broad Institute Genome Sequencing Center for Infectious Disease"/>
            <person name="Wu L."/>
            <person name="Ma J."/>
        </authorList>
    </citation>
    <scope>NUCLEOTIDE SEQUENCE [LARGE SCALE GENOMIC DNA]</scope>
    <source>
        <strain evidence="6">JCM 15503</strain>
    </source>
</reference>
<comment type="caution">
    <text evidence="5">The sequence shown here is derived from an EMBL/GenBank/DDBJ whole genome shotgun (WGS) entry which is preliminary data.</text>
</comment>
<sequence length="192" mass="19892">MKKISMARMVALAAATLLSSAAMAQQAPNSRLYVNGAVGASHFDADCAGTESCDNSGTGARVMLGYELGGGLAGEVGYMSFGEAKATVDGVRAKIEAGGFLLGVAFRAPFARDWDATARLGVISMKTKVSATDGVNRASDDETNTAAYAGLGLGYALSPALHVELNVDFSRAEYADAQADLRNFSVGLRYAF</sequence>
<evidence type="ECO:0000256" key="2">
    <source>
        <dbReference type="ARBA" id="ARBA00022729"/>
    </source>
</evidence>
<feature type="domain" description="Outer membrane protein beta-barrel" evidence="4">
    <location>
        <begin position="11"/>
        <end position="192"/>
    </location>
</feature>
<dbReference type="Proteomes" id="UP001500279">
    <property type="component" value="Unassembled WGS sequence"/>
</dbReference>
<keyword evidence="2 3" id="KW-0732">Signal</keyword>
<accession>A0ABP3VNV5</accession>
<gene>
    <name evidence="5" type="ORF">GCM10009107_44280</name>
</gene>
<dbReference type="InterPro" id="IPR011250">
    <property type="entry name" value="OMP/PagP_B-barrel"/>
</dbReference>
<dbReference type="SUPFAM" id="SSF56925">
    <property type="entry name" value="OMPA-like"/>
    <property type="match status" value="1"/>
</dbReference>
<dbReference type="EMBL" id="BAAAEW010000026">
    <property type="protein sequence ID" value="GAA0761025.1"/>
    <property type="molecule type" value="Genomic_DNA"/>
</dbReference>
<dbReference type="RefSeq" id="WP_141289772.1">
    <property type="nucleotide sequence ID" value="NZ_BAAAEW010000026.1"/>
</dbReference>
<feature type="signal peptide" evidence="3">
    <location>
        <begin position="1"/>
        <end position="24"/>
    </location>
</feature>
<dbReference type="Gene3D" id="2.40.160.20">
    <property type="match status" value="1"/>
</dbReference>
<evidence type="ECO:0000256" key="3">
    <source>
        <dbReference type="SAM" id="SignalP"/>
    </source>
</evidence>
<comment type="subcellular location">
    <subcellularLocation>
        <location evidence="1">Cell outer membrane</location>
    </subcellularLocation>
</comment>
<evidence type="ECO:0000259" key="4">
    <source>
        <dbReference type="Pfam" id="PF13505"/>
    </source>
</evidence>
<protein>
    <recommendedName>
        <fullName evidence="4">Outer membrane protein beta-barrel domain-containing protein</fullName>
    </recommendedName>
</protein>
<dbReference type="Pfam" id="PF13505">
    <property type="entry name" value="OMP_b-brl"/>
    <property type="match status" value="1"/>
</dbReference>
<organism evidence="5 6">
    <name type="scientific">Ideonella azotifigens</name>
    <dbReference type="NCBI Taxonomy" id="513160"/>
    <lineage>
        <taxon>Bacteria</taxon>
        <taxon>Pseudomonadati</taxon>
        <taxon>Pseudomonadota</taxon>
        <taxon>Betaproteobacteria</taxon>
        <taxon>Burkholderiales</taxon>
        <taxon>Sphaerotilaceae</taxon>
        <taxon>Ideonella</taxon>
    </lineage>
</organism>